<accession>A0ABR8QLN2</accession>
<proteinExistence type="inferred from homology"/>
<reference evidence="6 7" key="1">
    <citation type="submission" date="2020-08" db="EMBL/GenBank/DDBJ databases">
        <title>A Genomic Blueprint of the Chicken Gut Microbiome.</title>
        <authorList>
            <person name="Gilroy R."/>
            <person name="Ravi A."/>
            <person name="Getino M."/>
            <person name="Pursley I."/>
            <person name="Horton D.L."/>
            <person name="Alikhan N.-F."/>
            <person name="Baker D."/>
            <person name="Gharbi K."/>
            <person name="Hall N."/>
            <person name="Watson M."/>
            <person name="Adriaenssens E.M."/>
            <person name="Foster-Nyarko E."/>
            <person name="Jarju S."/>
            <person name="Secka A."/>
            <person name="Antonio M."/>
            <person name="Oren A."/>
            <person name="Chaudhuri R."/>
            <person name="La Ragione R.M."/>
            <person name="Hildebrand F."/>
            <person name="Pallen M.J."/>
        </authorList>
    </citation>
    <scope>NUCLEOTIDE SEQUENCE [LARGE SCALE GENOMIC DNA]</scope>
    <source>
        <strain evidence="6 7">Sa5YUA1</strain>
    </source>
</reference>
<sequence length="490" mass="54983">MSSHNKGVNENPPSNNKLKDMFKNSADVKFESAYFNNNQVIMVYSPGMINNEMLFKDVYGALEKYFSNRDQVGTVEEILSGLHLPSFKVVTENDQLISDVFSGMVLLDFGFDNIFFEVNIPDFPKRQPEETRTEVTIKGPRDNFIEEISVNIALIRKRLKTTSLITEMLEIGRRSKTKVALLYIDDVANKEILDKIKQKLNNIDIDGLLSGTQLEELINDNPYALFPRYRYTGKPDFAVQSLLDARFVILIDGVPYAYLTPVNFYYLFKSSEDKENPYLYNSLERIFRVFSIIVSTLLPGFYITMTTFHQDQLPISLLATIVEARKGVPFPSSLGAFFMLLLFELFKEAGSRLPSPIGQILSVVGGLIIGDAAISAGLSSPTLLVVIATSTVATFTLGDQSLIGNIALSRFFILLFSTIFGFFGFMVSFLVLLTYITKIETFGVPYTSNLSSSSAIELLKTLFRLPAQKKKTRPKILSPLDDTEGGKRND</sequence>
<evidence type="ECO:0000256" key="3">
    <source>
        <dbReference type="ARBA" id="ARBA00023136"/>
    </source>
</evidence>
<comment type="caution">
    <text evidence="6">The sequence shown here is derived from an EMBL/GenBank/DDBJ whole genome shotgun (WGS) entry which is preliminary data.</text>
</comment>
<feature type="transmembrane region" description="Helical" evidence="5">
    <location>
        <begin position="328"/>
        <end position="346"/>
    </location>
</feature>
<organism evidence="6 7">
    <name type="scientific">Cytobacillus stercorigallinarum</name>
    <dbReference type="NCBI Taxonomy" id="2762240"/>
    <lineage>
        <taxon>Bacteria</taxon>
        <taxon>Bacillati</taxon>
        <taxon>Bacillota</taxon>
        <taxon>Bacilli</taxon>
        <taxon>Bacillales</taxon>
        <taxon>Bacillaceae</taxon>
        <taxon>Cytobacillus</taxon>
    </lineage>
</organism>
<comment type="subcellular location">
    <subcellularLocation>
        <location evidence="4">Cell membrane</location>
    </subcellularLocation>
    <subcellularLocation>
        <location evidence="1">Membrane</location>
        <topology evidence="1">Multi-pass membrane protein</topology>
    </subcellularLocation>
</comment>
<feature type="transmembrane region" description="Helical" evidence="5">
    <location>
        <begin position="289"/>
        <end position="308"/>
    </location>
</feature>
<evidence type="ECO:0000256" key="5">
    <source>
        <dbReference type="SAM" id="Phobius"/>
    </source>
</evidence>
<evidence type="ECO:0000256" key="1">
    <source>
        <dbReference type="ARBA" id="ARBA00004141"/>
    </source>
</evidence>
<dbReference type="PIRSF" id="PIRSF005690">
    <property type="entry name" value="GerBA"/>
    <property type="match status" value="1"/>
</dbReference>
<evidence type="ECO:0000313" key="6">
    <source>
        <dbReference type="EMBL" id="MBD7936431.1"/>
    </source>
</evidence>
<dbReference type="PANTHER" id="PTHR22550:SF5">
    <property type="entry name" value="LEUCINE ZIPPER PROTEIN 4"/>
    <property type="match status" value="1"/>
</dbReference>
<dbReference type="InterPro" id="IPR004995">
    <property type="entry name" value="Spore_Ger"/>
</dbReference>
<dbReference type="RefSeq" id="WP_191811666.1">
    <property type="nucleotide sequence ID" value="NZ_JACSQT010000002.1"/>
</dbReference>
<evidence type="ECO:0000256" key="2">
    <source>
        <dbReference type="ARBA" id="ARBA00005278"/>
    </source>
</evidence>
<keyword evidence="3 4" id="KW-0472">Membrane</keyword>
<gene>
    <name evidence="6" type="ORF">H9655_05290</name>
</gene>
<dbReference type="Proteomes" id="UP000657931">
    <property type="component" value="Unassembled WGS sequence"/>
</dbReference>
<feature type="transmembrane region" description="Helical" evidence="5">
    <location>
        <begin position="358"/>
        <end position="376"/>
    </location>
</feature>
<comment type="similarity">
    <text evidence="2 4">Belongs to the GerABKA family.</text>
</comment>
<keyword evidence="7" id="KW-1185">Reference proteome</keyword>
<evidence type="ECO:0000313" key="7">
    <source>
        <dbReference type="Proteomes" id="UP000657931"/>
    </source>
</evidence>
<dbReference type="Pfam" id="PF03323">
    <property type="entry name" value="GerA"/>
    <property type="match status" value="1"/>
</dbReference>
<dbReference type="EMBL" id="JACSQT010000002">
    <property type="protein sequence ID" value="MBD7936431.1"/>
    <property type="molecule type" value="Genomic_DNA"/>
</dbReference>
<feature type="transmembrane region" description="Helical" evidence="5">
    <location>
        <begin position="411"/>
        <end position="436"/>
    </location>
</feature>
<name>A0ABR8QLN2_9BACI</name>
<feature type="transmembrane region" description="Helical" evidence="5">
    <location>
        <begin position="247"/>
        <end position="268"/>
    </location>
</feature>
<keyword evidence="5" id="KW-1133">Transmembrane helix</keyword>
<evidence type="ECO:0000256" key="4">
    <source>
        <dbReference type="PIRNR" id="PIRNR005690"/>
    </source>
</evidence>
<protein>
    <submittedName>
        <fullName evidence="6">Spore germination protein</fullName>
    </submittedName>
</protein>
<keyword evidence="5" id="KW-0812">Transmembrane</keyword>
<dbReference type="PANTHER" id="PTHR22550">
    <property type="entry name" value="SPORE GERMINATION PROTEIN"/>
    <property type="match status" value="1"/>
</dbReference>
<dbReference type="InterPro" id="IPR050768">
    <property type="entry name" value="UPF0353/GerABKA_families"/>
</dbReference>